<feature type="repeat" description="WD" evidence="3">
    <location>
        <begin position="1174"/>
        <end position="1214"/>
    </location>
</feature>
<dbReference type="PROSITE" id="PS50082">
    <property type="entry name" value="WD_REPEATS_2"/>
    <property type="match status" value="11"/>
</dbReference>
<dbReference type="InterPro" id="IPR015943">
    <property type="entry name" value="WD40/YVTN_repeat-like_dom_sf"/>
</dbReference>
<dbReference type="PRINTS" id="PR00320">
    <property type="entry name" value="GPROTEINBRPT"/>
</dbReference>
<dbReference type="Pfam" id="PF24883">
    <property type="entry name" value="NPHP3_N"/>
    <property type="match status" value="1"/>
</dbReference>
<dbReference type="PANTHER" id="PTHR19879">
    <property type="entry name" value="TRANSCRIPTION INITIATION FACTOR TFIID"/>
    <property type="match status" value="1"/>
</dbReference>
<feature type="domain" description="DUF7708" evidence="4">
    <location>
        <begin position="188"/>
        <end position="244"/>
    </location>
</feature>
<dbReference type="InterPro" id="IPR001680">
    <property type="entry name" value="WD40_rpt"/>
</dbReference>
<dbReference type="Pfam" id="PF24809">
    <property type="entry name" value="DUF7708"/>
    <property type="match status" value="1"/>
</dbReference>
<dbReference type="CDD" id="cd00200">
    <property type="entry name" value="WD40"/>
    <property type="match status" value="1"/>
</dbReference>
<dbReference type="InterPro" id="IPR036322">
    <property type="entry name" value="WD40_repeat_dom_sf"/>
</dbReference>
<feature type="repeat" description="WD" evidence="3">
    <location>
        <begin position="1259"/>
        <end position="1300"/>
    </location>
</feature>
<dbReference type="PROSITE" id="PS00678">
    <property type="entry name" value="WD_REPEATS_1"/>
    <property type="match status" value="6"/>
</dbReference>
<dbReference type="InterPro" id="IPR019775">
    <property type="entry name" value="WD40_repeat_CS"/>
</dbReference>
<dbReference type="InterPro" id="IPR056884">
    <property type="entry name" value="NPHP3-like_N"/>
</dbReference>
<evidence type="ECO:0000313" key="6">
    <source>
        <dbReference type="EMBL" id="WPG99051.1"/>
    </source>
</evidence>
<dbReference type="PANTHER" id="PTHR19879:SF9">
    <property type="entry name" value="TRANSCRIPTION INITIATION FACTOR TFIID SUBUNIT 5"/>
    <property type="match status" value="1"/>
</dbReference>
<dbReference type="Gene3D" id="2.130.10.10">
    <property type="entry name" value="YVTN repeat-like/Quinoprotein amine dehydrogenase"/>
    <property type="match status" value="4"/>
</dbReference>
<dbReference type="SUPFAM" id="SSF63829">
    <property type="entry name" value="Calcium-dependent phosphotriesterase"/>
    <property type="match status" value="1"/>
</dbReference>
<name>A0AAQ3LZQ2_9PEZI</name>
<accession>A0AAQ3LZQ2</accession>
<dbReference type="EMBL" id="CP138581">
    <property type="protein sequence ID" value="WPG99051.1"/>
    <property type="molecule type" value="Genomic_DNA"/>
</dbReference>
<feature type="repeat" description="WD" evidence="3">
    <location>
        <begin position="1041"/>
        <end position="1082"/>
    </location>
</feature>
<dbReference type="Gene3D" id="3.40.50.300">
    <property type="entry name" value="P-loop containing nucleotide triphosphate hydrolases"/>
    <property type="match status" value="1"/>
</dbReference>
<dbReference type="PROSITE" id="PS50294">
    <property type="entry name" value="WD_REPEATS_REGION"/>
    <property type="match status" value="11"/>
</dbReference>
<dbReference type="Proteomes" id="UP001303373">
    <property type="component" value="Chromosome 2"/>
</dbReference>
<keyword evidence="2" id="KW-0677">Repeat</keyword>
<keyword evidence="7" id="KW-1185">Reference proteome</keyword>
<dbReference type="SMART" id="SM00320">
    <property type="entry name" value="WD40"/>
    <property type="match status" value="12"/>
</dbReference>
<keyword evidence="1 3" id="KW-0853">WD repeat</keyword>
<feature type="domain" description="Nephrocystin 3-like N-terminal" evidence="5">
    <location>
        <begin position="335"/>
        <end position="495"/>
    </location>
</feature>
<gene>
    <name evidence="6" type="ORF">R9X50_00185600</name>
</gene>
<protein>
    <submittedName>
        <fullName evidence="6">Vegetative incompatibility protein het-e-1</fullName>
    </submittedName>
</protein>
<dbReference type="Pfam" id="PF00400">
    <property type="entry name" value="WD40"/>
    <property type="match status" value="12"/>
</dbReference>
<feature type="repeat" description="WD" evidence="3">
    <location>
        <begin position="949"/>
        <end position="991"/>
    </location>
</feature>
<evidence type="ECO:0000256" key="3">
    <source>
        <dbReference type="PROSITE-ProRule" id="PRU00221"/>
    </source>
</evidence>
<feature type="repeat" description="WD" evidence="3">
    <location>
        <begin position="1385"/>
        <end position="1426"/>
    </location>
</feature>
<dbReference type="InterPro" id="IPR056125">
    <property type="entry name" value="DUF7708"/>
</dbReference>
<feature type="repeat" description="WD" evidence="3">
    <location>
        <begin position="1133"/>
        <end position="1164"/>
    </location>
</feature>
<dbReference type="SUPFAM" id="SSF52540">
    <property type="entry name" value="P-loop containing nucleoside triphosphate hydrolases"/>
    <property type="match status" value="1"/>
</dbReference>
<proteinExistence type="predicted"/>
<dbReference type="InterPro" id="IPR020472">
    <property type="entry name" value="WD40_PAC1"/>
</dbReference>
<reference evidence="6 7" key="1">
    <citation type="submission" date="2023-11" db="EMBL/GenBank/DDBJ databases">
        <title>An acidophilic fungus is an integral part of prey digestion in a carnivorous sundew plant.</title>
        <authorList>
            <person name="Tsai I.J."/>
        </authorList>
    </citation>
    <scope>NUCLEOTIDE SEQUENCE [LARGE SCALE GENOMIC DNA]</scope>
    <source>
        <strain evidence="6">169a</strain>
    </source>
</reference>
<feature type="repeat" description="WD" evidence="3">
    <location>
        <begin position="1343"/>
        <end position="1384"/>
    </location>
</feature>
<evidence type="ECO:0000256" key="1">
    <source>
        <dbReference type="ARBA" id="ARBA00022574"/>
    </source>
</evidence>
<evidence type="ECO:0000259" key="4">
    <source>
        <dbReference type="Pfam" id="PF24809"/>
    </source>
</evidence>
<feature type="repeat" description="WD" evidence="3">
    <location>
        <begin position="1086"/>
        <end position="1127"/>
    </location>
</feature>
<sequence>MRRLFKRTPKLPAVSGDTDIPGNPVIPVHSAPPAIAPPDYCTSPPTTSYISDAGETLLRKALEALPNSEDRKFIQKVSAQGQDINALVDASYKAACQQKRKCETERWTWTLGNKTIILLNEAEKLIGFLDKVKFVGSIVANVDPIHIGLPWTAMADSTQMGSLMTGMSLAFYMSGRLKVYFDFFQHLSSSKATDLLESSLVNLYACILAFFAEAIRIYQESTGRRVIQAMWQPSNIENFASRCKDLADRVEVDASGCCRELNILGREDDARRWKQSQDSALQSLDAIKGISNDIAALQEKFDLSKLQIAVRAIHSTHQANSSGCLKGTRTELIRRITEWADDLNGKPIFWLCGKAGTGKSAISVTVADHFKSQNRLGASFLFKRSENDRNDAQVFFTTIAKQLVDVIPIVGRGMAAALNIDSNLCNTNPKNQFEKLILNPLLDLSQDRFPLTGVVIVIDALDECTSREDVKLILHLLKQLATLTPLRLRLFVTSRPEVEFVFRDIYEDNEPVLHYDVYLETVQSKTIKADLRTYFLDCFAKMKAERLERRPSRPLPADWPSTEEIDALVDLADPLFIYASTVYLYLWKSRTATPQSRLEVLLKSRKSARLGDPTDVYLPILDRMAFEHYDGEDVAIKQFKEIVGPMIILADPLSINALAGLLAIDVDDVAVTLGPLYSVLDLPADLDTERDVVIRPLHLSFQDFLVDDTIKDNRFWIDEAKTHGRLATQCLQRLSQPDVLMYDICSVQKPATRRSSLNCDQINDRIPADVAYACCHWVSHAVQSKHQVAKDEILGFLKQHFLHWVEAISWLGRTANVITGLKALEMLATEDNGGELQAFLQDAERFMLRNRYIVDIAPLQLYSSALIFAPTRSIVRQNFHQRHCHRWPHSSPKVPEAWSAEIQKLEGHGAVVRAVAFSPNQQTQTLASASDDGILKLWNATTGELLHTLKGHEEPINAIAFSPNEGQVLASASNDSTIRLWNTTTGKLMQKLESIHDGFEVDAIAFSPDGKSLASTSGERIVRQFWDLLSGEITSEAFVTPDAHESRINSIAFSPSGKLLATASIDESIRLWDTTTTKAMQITHILSGHENWVRDLAFSPDGQTLASASDDGTVRLWSMNVDSPMMGKVLHVFDDQQTCLRGVAFSPNGQSIASASIDRKIRIWTTTGDLKNTLRGHDGGVNSVRFLTNGHLASVSGDRTVRIWDTATGEVHHHMHGHNDAVLAVALSPNRQVLASISAPHDKNVQLWNVSTGESIRTLEGHKNLINAVNFSPDGKVLASASYDFTVRLWNTVTGEGIQTLKGHDDSVNAVTFSPDGIVLASGSFDGTIRLWNASTGEMIHVLKGHDGWINALTFSPDGKTLASASDDQMVLVWNTSTGKVIHKLEGHRLWTRGVMFSPDGQILASTSDDKTVRLWNTVSGEEIGQIITTRAVRQMLFAKDNKSLTTDLGRFDLETLLHPRPVDELTPLMPFDSLPTLFLDGHWLRYLGDEYLWLPHEYRGTCANTIHGDVVAIGQSSGTVSFFRINKS</sequence>
<dbReference type="InterPro" id="IPR027417">
    <property type="entry name" value="P-loop_NTPase"/>
</dbReference>
<organism evidence="6 7">
    <name type="scientific">Acrodontium crateriforme</name>
    <dbReference type="NCBI Taxonomy" id="150365"/>
    <lineage>
        <taxon>Eukaryota</taxon>
        <taxon>Fungi</taxon>
        <taxon>Dikarya</taxon>
        <taxon>Ascomycota</taxon>
        <taxon>Pezizomycotina</taxon>
        <taxon>Dothideomycetes</taxon>
        <taxon>Dothideomycetidae</taxon>
        <taxon>Mycosphaerellales</taxon>
        <taxon>Teratosphaeriaceae</taxon>
        <taxon>Acrodontium</taxon>
    </lineage>
</organism>
<dbReference type="SUPFAM" id="SSF50978">
    <property type="entry name" value="WD40 repeat-like"/>
    <property type="match status" value="2"/>
</dbReference>
<feature type="repeat" description="WD" evidence="3">
    <location>
        <begin position="905"/>
        <end position="948"/>
    </location>
</feature>
<evidence type="ECO:0000256" key="2">
    <source>
        <dbReference type="ARBA" id="ARBA00022737"/>
    </source>
</evidence>
<evidence type="ECO:0000259" key="5">
    <source>
        <dbReference type="Pfam" id="PF24883"/>
    </source>
</evidence>
<evidence type="ECO:0000313" key="7">
    <source>
        <dbReference type="Proteomes" id="UP001303373"/>
    </source>
</evidence>
<feature type="repeat" description="WD" evidence="3">
    <location>
        <begin position="1215"/>
        <end position="1258"/>
    </location>
</feature>
<feature type="repeat" description="WD" evidence="3">
    <location>
        <begin position="1301"/>
        <end position="1342"/>
    </location>
</feature>